<reference evidence="3 4" key="1">
    <citation type="submission" date="2019-03" db="EMBL/GenBank/DDBJ databases">
        <title>Comparative insights into the high quality Complete genome sequence of highly metal resistant Cupriavidus metallidurans strain BS1 isolated from a gold-copper mine.</title>
        <authorList>
            <person name="Mazhar H.S."/>
            <person name="Rensing C."/>
        </authorList>
    </citation>
    <scope>NUCLEOTIDE SEQUENCE [LARGE SCALE GENOMIC DNA]</scope>
    <source>
        <strain evidence="3 4">BS1</strain>
    </source>
</reference>
<dbReference type="InterPro" id="IPR012373">
    <property type="entry name" value="Ferrdict_sens_TM"/>
</dbReference>
<dbReference type="PANTHER" id="PTHR30273">
    <property type="entry name" value="PERIPLASMIC SIGNAL SENSOR AND SIGMA FACTOR ACTIVATOR FECR-RELATED"/>
    <property type="match status" value="1"/>
</dbReference>
<feature type="domain" description="FecR protein" evidence="1">
    <location>
        <begin position="136"/>
        <end position="228"/>
    </location>
</feature>
<dbReference type="PIRSF" id="PIRSF018266">
    <property type="entry name" value="FecR"/>
    <property type="match status" value="1"/>
</dbReference>
<sequence>MQRSCAPVENPMSQSVDVREAAARWFSRNQAQALSPAEQQAFAAWLAASADHRAEYAALERVWQAAAAIDPDRLRKLAVDESACPTPPLAPPLSPSPSRRISAGWRPALLGLCAALAIGIGWIGWQHDAAVATNGEYQTAPGERRTLTLDDGSRIELNTRSRLEIHYSAGTRRVTLREGEAMFEVSHDAARPFVVDAGMGTVTVTGTRFDVRRDTSGVDVSVESGSVNVRGNAKDGMKGNASRTPDTRLSAGLGARIASDGTVTGASSIDVPGVLAWREGKLVFNDAPLSAVAAEVSRYRQQPVRVADAATGSLRVSSVFSADDTSGLLAALPQMLPVGVRNLPDGSTEIFSH</sequence>
<dbReference type="Gene3D" id="3.55.50.30">
    <property type="match status" value="1"/>
</dbReference>
<dbReference type="EMBL" id="CP037900">
    <property type="protein sequence ID" value="QBP09287.1"/>
    <property type="molecule type" value="Genomic_DNA"/>
</dbReference>
<dbReference type="Proteomes" id="UP000253772">
    <property type="component" value="Chromosome c1"/>
</dbReference>
<dbReference type="InterPro" id="IPR032623">
    <property type="entry name" value="FecR_N"/>
</dbReference>
<dbReference type="OrthoDB" id="8617634at2"/>
<evidence type="ECO:0000259" key="1">
    <source>
        <dbReference type="Pfam" id="PF04773"/>
    </source>
</evidence>
<evidence type="ECO:0000313" key="4">
    <source>
        <dbReference type="Proteomes" id="UP000253772"/>
    </source>
</evidence>
<dbReference type="Pfam" id="PF16220">
    <property type="entry name" value="DUF4880"/>
    <property type="match status" value="1"/>
</dbReference>
<dbReference type="InterPro" id="IPR006860">
    <property type="entry name" value="FecR"/>
</dbReference>
<evidence type="ECO:0000313" key="3">
    <source>
        <dbReference type="EMBL" id="QBP09287.1"/>
    </source>
</evidence>
<gene>
    <name evidence="3" type="ORF">DDF84_005695</name>
</gene>
<dbReference type="Pfam" id="PF04773">
    <property type="entry name" value="FecR"/>
    <property type="match status" value="1"/>
</dbReference>
<evidence type="ECO:0000259" key="2">
    <source>
        <dbReference type="Pfam" id="PF16220"/>
    </source>
</evidence>
<name>A0A482INS1_9BURK</name>
<proteinExistence type="predicted"/>
<organism evidence="3 4">
    <name type="scientific">Cupriavidus metallidurans</name>
    <dbReference type="NCBI Taxonomy" id="119219"/>
    <lineage>
        <taxon>Bacteria</taxon>
        <taxon>Pseudomonadati</taxon>
        <taxon>Pseudomonadota</taxon>
        <taxon>Betaproteobacteria</taxon>
        <taxon>Burkholderiales</taxon>
        <taxon>Burkholderiaceae</taxon>
        <taxon>Cupriavidus</taxon>
    </lineage>
</organism>
<accession>A0A482INS1</accession>
<feature type="domain" description="FecR N-terminal" evidence="2">
    <location>
        <begin position="20"/>
        <end position="62"/>
    </location>
</feature>
<dbReference type="Gene3D" id="2.60.120.1440">
    <property type="match status" value="1"/>
</dbReference>
<dbReference type="GO" id="GO:0016989">
    <property type="term" value="F:sigma factor antagonist activity"/>
    <property type="evidence" value="ECO:0007669"/>
    <property type="project" value="TreeGrafter"/>
</dbReference>
<protein>
    <submittedName>
        <fullName evidence="3">FecR family protein</fullName>
    </submittedName>
</protein>
<dbReference type="AlphaFoldDB" id="A0A482INS1"/>
<dbReference type="PANTHER" id="PTHR30273:SF2">
    <property type="entry name" value="PROTEIN FECR"/>
    <property type="match status" value="1"/>
</dbReference>